<evidence type="ECO:0000256" key="12">
    <source>
        <dbReference type="ARBA" id="ARBA00029757"/>
    </source>
</evidence>
<dbReference type="PANTHER" id="PTHR42724">
    <property type="entry name" value="TETRAACYLDISACCHARIDE 4'-KINASE"/>
    <property type="match status" value="1"/>
</dbReference>
<evidence type="ECO:0000256" key="6">
    <source>
        <dbReference type="ARBA" id="ARBA00022556"/>
    </source>
</evidence>
<dbReference type="HAMAP" id="MF_00409">
    <property type="entry name" value="LpxK"/>
    <property type="match status" value="1"/>
</dbReference>
<keyword evidence="7 13" id="KW-0808">Transferase</keyword>
<evidence type="ECO:0000256" key="3">
    <source>
        <dbReference type="ARBA" id="ARBA00012071"/>
    </source>
</evidence>
<keyword evidence="9 13" id="KW-0418">Kinase</keyword>
<gene>
    <name evidence="13 14" type="primary">lpxK</name>
    <name evidence="14" type="ORF">AACH10_10545</name>
</gene>
<keyword evidence="15" id="KW-1185">Reference proteome</keyword>
<keyword evidence="8 13" id="KW-0547">Nucleotide-binding</keyword>
<comment type="similarity">
    <text evidence="13">Belongs to the LpxK family.</text>
</comment>
<dbReference type="EMBL" id="JBBUTH010000004">
    <property type="protein sequence ID" value="MEK8050679.1"/>
    <property type="molecule type" value="Genomic_DNA"/>
</dbReference>
<keyword evidence="10 13" id="KW-0067">ATP-binding</keyword>
<name>A0ABU9CFM5_9BURK</name>
<comment type="pathway">
    <text evidence="2 13">Glycolipid biosynthesis; lipid IV(A) biosynthesis; lipid IV(A) from (3R)-3-hydroxytetradecanoyl-[acyl-carrier-protein] and UDP-N-acetyl-alpha-D-glucosamine: step 6/6.</text>
</comment>
<evidence type="ECO:0000256" key="4">
    <source>
        <dbReference type="ARBA" id="ARBA00016436"/>
    </source>
</evidence>
<feature type="binding site" evidence="13">
    <location>
        <begin position="59"/>
        <end position="66"/>
    </location>
    <ligand>
        <name>ATP</name>
        <dbReference type="ChEBI" id="CHEBI:30616"/>
    </ligand>
</feature>
<dbReference type="NCBIfam" id="TIGR00682">
    <property type="entry name" value="lpxK"/>
    <property type="match status" value="1"/>
</dbReference>
<comment type="caution">
    <text evidence="14">The sequence shown here is derived from an EMBL/GenBank/DDBJ whole genome shotgun (WGS) entry which is preliminary data.</text>
</comment>
<sequence length="353" mass="37894">MSLAVALMRQWTQPRPTPLARLLQPLSWLYGSLAALHRWHGRRHAQHAPVPVLVVGNLITGGAGKTPTVLALLPRLRALGFTPGVVSRGYGRQGQGLCEVTRHSRAAEVGDEPLLIHLRGGAPVMVGADRVAAAQALCAAHPEIDLLVADDGLQHHRLAREAELWVFDERGAGNGLLLPAGPLRQRVPAQVPGHAAVLYTAPRPSTALPGACGQRQLGHLLPLQAWWNGPGAVPQADGWQALQGRPVLAAAGLARPEPFFAMLEARGLHIRRLPLPDHHRFDPLPWAEAGADLPRDVVVTEKDAVKLRPGHTGGARVWVAALDFRPDAAFDADLRTLCQRLARPAASTDTSRP</sequence>
<keyword evidence="5 13" id="KW-0444">Lipid biosynthesis</keyword>
<comment type="function">
    <text evidence="1 13">Transfers the gamma-phosphate of ATP to the 4'-position of a tetraacyldisaccharide 1-phosphate intermediate (termed DS-1-P) to form tetraacyldisaccharide 1,4'-bis-phosphate (lipid IVA).</text>
</comment>
<dbReference type="InterPro" id="IPR003758">
    <property type="entry name" value="LpxK"/>
</dbReference>
<evidence type="ECO:0000256" key="1">
    <source>
        <dbReference type="ARBA" id="ARBA00002274"/>
    </source>
</evidence>
<evidence type="ECO:0000256" key="10">
    <source>
        <dbReference type="ARBA" id="ARBA00022840"/>
    </source>
</evidence>
<evidence type="ECO:0000313" key="14">
    <source>
        <dbReference type="EMBL" id="MEK8050679.1"/>
    </source>
</evidence>
<dbReference type="Pfam" id="PF02606">
    <property type="entry name" value="LpxK"/>
    <property type="match status" value="1"/>
</dbReference>
<proteinExistence type="inferred from homology"/>
<evidence type="ECO:0000256" key="8">
    <source>
        <dbReference type="ARBA" id="ARBA00022741"/>
    </source>
</evidence>
<keyword evidence="11 13" id="KW-0443">Lipid metabolism</keyword>
<evidence type="ECO:0000256" key="5">
    <source>
        <dbReference type="ARBA" id="ARBA00022516"/>
    </source>
</evidence>
<evidence type="ECO:0000313" key="15">
    <source>
        <dbReference type="Proteomes" id="UP001365405"/>
    </source>
</evidence>
<evidence type="ECO:0000256" key="11">
    <source>
        <dbReference type="ARBA" id="ARBA00023098"/>
    </source>
</evidence>
<dbReference type="RefSeq" id="WP_341410349.1">
    <property type="nucleotide sequence ID" value="NZ_JBBUTH010000004.1"/>
</dbReference>
<evidence type="ECO:0000256" key="2">
    <source>
        <dbReference type="ARBA" id="ARBA00004870"/>
    </source>
</evidence>
<dbReference type="PANTHER" id="PTHR42724:SF1">
    <property type="entry name" value="TETRAACYLDISACCHARIDE 4'-KINASE, MITOCHONDRIAL-RELATED"/>
    <property type="match status" value="1"/>
</dbReference>
<evidence type="ECO:0000256" key="13">
    <source>
        <dbReference type="HAMAP-Rule" id="MF_00409"/>
    </source>
</evidence>
<protein>
    <recommendedName>
        <fullName evidence="4 13">Tetraacyldisaccharide 4'-kinase</fullName>
        <ecNumber evidence="3 13">2.7.1.130</ecNumber>
    </recommendedName>
    <alternativeName>
        <fullName evidence="12 13">Lipid A 4'-kinase</fullName>
    </alternativeName>
</protein>
<evidence type="ECO:0000256" key="7">
    <source>
        <dbReference type="ARBA" id="ARBA00022679"/>
    </source>
</evidence>
<keyword evidence="6 13" id="KW-0441">Lipid A biosynthesis</keyword>
<dbReference type="GO" id="GO:0009029">
    <property type="term" value="F:lipid-A 4'-kinase activity"/>
    <property type="evidence" value="ECO:0007669"/>
    <property type="project" value="UniProtKB-EC"/>
</dbReference>
<organism evidence="14 15">
    <name type="scientific">Pseudaquabacterium inlustre</name>
    <dbReference type="NCBI Taxonomy" id="2984192"/>
    <lineage>
        <taxon>Bacteria</taxon>
        <taxon>Pseudomonadati</taxon>
        <taxon>Pseudomonadota</taxon>
        <taxon>Betaproteobacteria</taxon>
        <taxon>Burkholderiales</taxon>
        <taxon>Sphaerotilaceae</taxon>
        <taxon>Pseudaquabacterium</taxon>
    </lineage>
</organism>
<evidence type="ECO:0000256" key="9">
    <source>
        <dbReference type="ARBA" id="ARBA00022777"/>
    </source>
</evidence>
<accession>A0ABU9CFM5</accession>
<dbReference type="InterPro" id="IPR027417">
    <property type="entry name" value="P-loop_NTPase"/>
</dbReference>
<comment type="catalytic activity">
    <reaction evidence="13">
        <text>a lipid A disaccharide + ATP = a lipid IVA + ADP + H(+)</text>
        <dbReference type="Rhea" id="RHEA:67840"/>
        <dbReference type="ChEBI" id="CHEBI:15378"/>
        <dbReference type="ChEBI" id="CHEBI:30616"/>
        <dbReference type="ChEBI" id="CHEBI:176343"/>
        <dbReference type="ChEBI" id="CHEBI:176425"/>
        <dbReference type="ChEBI" id="CHEBI:456216"/>
        <dbReference type="EC" id="2.7.1.130"/>
    </reaction>
</comment>
<dbReference type="EC" id="2.7.1.130" evidence="3 13"/>
<dbReference type="Proteomes" id="UP001365405">
    <property type="component" value="Unassembled WGS sequence"/>
</dbReference>
<dbReference type="SUPFAM" id="SSF52540">
    <property type="entry name" value="P-loop containing nucleoside triphosphate hydrolases"/>
    <property type="match status" value="1"/>
</dbReference>
<reference evidence="14 15" key="1">
    <citation type="submission" date="2024-04" db="EMBL/GenBank/DDBJ databases">
        <title>Novel species of the genus Ideonella isolated from streams.</title>
        <authorList>
            <person name="Lu H."/>
        </authorList>
    </citation>
    <scope>NUCLEOTIDE SEQUENCE [LARGE SCALE GENOMIC DNA]</scope>
    <source>
        <strain evidence="14 15">DXS22W</strain>
    </source>
</reference>